<organism evidence="1">
    <name type="scientific">Pedococcus sp. KACC 23699</name>
    <dbReference type="NCBI Taxonomy" id="3149228"/>
    <lineage>
        <taxon>Bacteria</taxon>
        <taxon>Bacillati</taxon>
        <taxon>Actinomycetota</taxon>
        <taxon>Actinomycetes</taxon>
        <taxon>Micrococcales</taxon>
        <taxon>Intrasporangiaceae</taxon>
        <taxon>Pedococcus</taxon>
    </lineage>
</organism>
<sequence>MPKQPNLSLHLNPDDQTIRLEGWAEIEHPRCGRGGYFSIALKAQTVEDELRPFAAAIANHVHAQLFAIPILGTVWWGPKWGSNQSDIVMVHIYRQDNHLALSVTVRDVWSDELEEDDDTDVLLFRISNIVPSLIVDALAYLHHRSTEMAHVGHRVMAGLNPHEPSISDSALVTLAALRLPDAAVPSQPVSGRFALPLI</sequence>
<protein>
    <submittedName>
        <fullName evidence="1">Uncharacterized protein</fullName>
    </submittedName>
</protein>
<dbReference type="RefSeq" id="WP_406831680.1">
    <property type="nucleotide sequence ID" value="NZ_CP157483.1"/>
</dbReference>
<name>A0AAU7JVC7_9MICO</name>
<gene>
    <name evidence="1" type="ORF">ABEG17_02430</name>
</gene>
<accession>A0AAU7JVC7</accession>
<proteinExistence type="predicted"/>
<dbReference type="EMBL" id="CP157483">
    <property type="protein sequence ID" value="XBO44201.1"/>
    <property type="molecule type" value="Genomic_DNA"/>
</dbReference>
<dbReference type="AlphaFoldDB" id="A0AAU7JVC7"/>
<evidence type="ECO:0000313" key="1">
    <source>
        <dbReference type="EMBL" id="XBO44201.1"/>
    </source>
</evidence>
<reference evidence="1" key="1">
    <citation type="submission" date="2024-05" db="EMBL/GenBank/DDBJ databases">
        <authorList>
            <person name="Kim S."/>
            <person name="Heo J."/>
            <person name="Choi H."/>
            <person name="Choi Y."/>
            <person name="Kwon S.-W."/>
            <person name="Kim Y."/>
        </authorList>
    </citation>
    <scope>NUCLEOTIDE SEQUENCE</scope>
    <source>
        <strain evidence="1">KACC 23699</strain>
    </source>
</reference>